<dbReference type="STRING" id="1754190.A0A1Y2C0B5"/>
<accession>A0A1Y2C0B5</accession>
<gene>
    <name evidence="1" type="ORF">LY90DRAFT_672227</name>
</gene>
<sequence>MNTNFNYNNNHKFGKIVHINELEKEPKKYIGNTVRVLGKLINVNFKENLALLEHPLSNSKLLVDIQNLVNWSGRLKSFQQFIGDIVEYNNVDLSKKFNSRIKINNNGIILKANISRCVDGLDFHTYEQVVNIRRKFEKEYFKN</sequence>
<dbReference type="Proteomes" id="UP000193920">
    <property type="component" value="Unassembled WGS sequence"/>
</dbReference>
<dbReference type="EMBL" id="MCOG01000128">
    <property type="protein sequence ID" value="ORY40317.1"/>
    <property type="molecule type" value="Genomic_DNA"/>
</dbReference>
<dbReference type="Pfam" id="PF15490">
    <property type="entry name" value="Ten1_2"/>
    <property type="match status" value="1"/>
</dbReference>
<dbReference type="GO" id="GO:0003697">
    <property type="term" value="F:single-stranded DNA binding"/>
    <property type="evidence" value="ECO:0007669"/>
    <property type="project" value="InterPro"/>
</dbReference>
<proteinExistence type="predicted"/>
<dbReference type="GO" id="GO:1990879">
    <property type="term" value="C:CST complex"/>
    <property type="evidence" value="ECO:0007669"/>
    <property type="project" value="InterPro"/>
</dbReference>
<dbReference type="AlphaFoldDB" id="A0A1Y2C0B5"/>
<keyword evidence="2" id="KW-1185">Reference proteome</keyword>
<dbReference type="Gene3D" id="2.40.50.140">
    <property type="entry name" value="Nucleic acid-binding proteins"/>
    <property type="match status" value="1"/>
</dbReference>
<dbReference type="InterPro" id="IPR012340">
    <property type="entry name" value="NA-bd_OB-fold"/>
</dbReference>
<dbReference type="OrthoDB" id="342190at2759"/>
<protein>
    <recommendedName>
        <fullName evidence="3">CST complex subunit Stn1 N-terminal domain-containing protein</fullName>
    </recommendedName>
</protein>
<dbReference type="InterPro" id="IPR029146">
    <property type="entry name" value="Ten1_animal_plant"/>
</dbReference>
<name>A0A1Y2C0B5_9FUNG</name>
<evidence type="ECO:0008006" key="3">
    <source>
        <dbReference type="Google" id="ProtNLM"/>
    </source>
</evidence>
<organism evidence="1 2">
    <name type="scientific">Neocallimastix californiae</name>
    <dbReference type="NCBI Taxonomy" id="1754190"/>
    <lineage>
        <taxon>Eukaryota</taxon>
        <taxon>Fungi</taxon>
        <taxon>Fungi incertae sedis</taxon>
        <taxon>Chytridiomycota</taxon>
        <taxon>Chytridiomycota incertae sedis</taxon>
        <taxon>Neocallimastigomycetes</taxon>
        <taxon>Neocallimastigales</taxon>
        <taxon>Neocallimastigaceae</taxon>
        <taxon>Neocallimastix</taxon>
    </lineage>
</organism>
<evidence type="ECO:0000313" key="2">
    <source>
        <dbReference type="Proteomes" id="UP000193920"/>
    </source>
</evidence>
<comment type="caution">
    <text evidence="1">The sequence shown here is derived from an EMBL/GenBank/DDBJ whole genome shotgun (WGS) entry which is preliminary data.</text>
</comment>
<evidence type="ECO:0000313" key="1">
    <source>
        <dbReference type="EMBL" id="ORY40317.1"/>
    </source>
</evidence>
<reference evidence="1 2" key="1">
    <citation type="submission" date="2016-08" db="EMBL/GenBank/DDBJ databases">
        <title>A Parts List for Fungal Cellulosomes Revealed by Comparative Genomics.</title>
        <authorList>
            <consortium name="DOE Joint Genome Institute"/>
            <person name="Haitjema C.H."/>
            <person name="Gilmore S.P."/>
            <person name="Henske J.K."/>
            <person name="Solomon K.V."/>
            <person name="De Groot R."/>
            <person name="Kuo A."/>
            <person name="Mondo S.J."/>
            <person name="Salamov A.A."/>
            <person name="Labutti K."/>
            <person name="Zhao Z."/>
            <person name="Chiniquy J."/>
            <person name="Barry K."/>
            <person name="Brewer H.M."/>
            <person name="Purvine S.O."/>
            <person name="Wright A.T."/>
            <person name="Boxma B."/>
            <person name="Van Alen T."/>
            <person name="Hackstein J.H."/>
            <person name="Baker S.E."/>
            <person name="Grigoriev I.V."/>
            <person name="O'Malley M.A."/>
        </authorList>
    </citation>
    <scope>NUCLEOTIDE SEQUENCE [LARGE SCALE GENOMIC DNA]</scope>
    <source>
        <strain evidence="1 2">G1</strain>
    </source>
</reference>